<sequence>MAGAGTLAFVLRYPGSLLAKVSELPERSSLVLYANNLDQDNTDERLGGWSVLPCRSKHWSYHLDEALTGLNVGGTEYIERLNNGGGILVRYQLIRPNGEVVFDSIENQLLTKIDLTLAGLSEGMYELVITLDSGMSLPSFRFVYAPSLSWRPGVGVYEWFNRDQSEQKSPRAAERYEVAFKERESYWRYFLMTNSLLNTHQYKLECESLNGVDVQFGPACLSLDPHRRSAIMFRSKKLLPMRQSPSGKVILEIAGDVWGQLPYAQTEVRLEKKLGKLIPVSDIYVQV</sequence>
<evidence type="ECO:0000313" key="1">
    <source>
        <dbReference type="EMBL" id="MFD2275415.1"/>
    </source>
</evidence>
<dbReference type="EMBL" id="JBHUJC010000010">
    <property type="protein sequence ID" value="MFD2275415.1"/>
    <property type="molecule type" value="Genomic_DNA"/>
</dbReference>
<gene>
    <name evidence="1" type="ORF">ACFSQZ_02935</name>
</gene>
<protein>
    <submittedName>
        <fullName evidence="1">Uncharacterized protein</fullName>
    </submittedName>
</protein>
<evidence type="ECO:0000313" key="2">
    <source>
        <dbReference type="Proteomes" id="UP001597297"/>
    </source>
</evidence>
<dbReference type="RefSeq" id="WP_377136747.1">
    <property type="nucleotide sequence ID" value="NZ_JBHUJC010000010.1"/>
</dbReference>
<organism evidence="1 2">
    <name type="scientific">Rubritalea spongiae</name>
    <dbReference type="NCBI Taxonomy" id="430797"/>
    <lineage>
        <taxon>Bacteria</taxon>
        <taxon>Pseudomonadati</taxon>
        <taxon>Verrucomicrobiota</taxon>
        <taxon>Verrucomicrobiia</taxon>
        <taxon>Verrucomicrobiales</taxon>
        <taxon>Rubritaleaceae</taxon>
        <taxon>Rubritalea</taxon>
    </lineage>
</organism>
<proteinExistence type="predicted"/>
<keyword evidence="2" id="KW-1185">Reference proteome</keyword>
<dbReference type="Proteomes" id="UP001597297">
    <property type="component" value="Unassembled WGS sequence"/>
</dbReference>
<name>A0ABW5E0L5_9BACT</name>
<accession>A0ABW5E0L5</accession>
<comment type="caution">
    <text evidence="1">The sequence shown here is derived from an EMBL/GenBank/DDBJ whole genome shotgun (WGS) entry which is preliminary data.</text>
</comment>
<reference evidence="2" key="1">
    <citation type="journal article" date="2019" name="Int. J. Syst. Evol. Microbiol.">
        <title>The Global Catalogue of Microorganisms (GCM) 10K type strain sequencing project: providing services to taxonomists for standard genome sequencing and annotation.</title>
        <authorList>
            <consortium name="The Broad Institute Genomics Platform"/>
            <consortium name="The Broad Institute Genome Sequencing Center for Infectious Disease"/>
            <person name="Wu L."/>
            <person name="Ma J."/>
        </authorList>
    </citation>
    <scope>NUCLEOTIDE SEQUENCE [LARGE SCALE GENOMIC DNA]</scope>
    <source>
        <strain evidence="2">JCM 16545</strain>
    </source>
</reference>